<organism evidence="10 11">
    <name type="scientific">Thiocapsa marina 5811</name>
    <dbReference type="NCBI Taxonomy" id="768671"/>
    <lineage>
        <taxon>Bacteria</taxon>
        <taxon>Pseudomonadati</taxon>
        <taxon>Pseudomonadota</taxon>
        <taxon>Gammaproteobacteria</taxon>
        <taxon>Chromatiales</taxon>
        <taxon>Chromatiaceae</taxon>
        <taxon>Thiocapsa</taxon>
    </lineage>
</organism>
<evidence type="ECO:0000256" key="8">
    <source>
        <dbReference type="SAM" id="Phobius"/>
    </source>
</evidence>
<evidence type="ECO:0000256" key="5">
    <source>
        <dbReference type="ARBA" id="ARBA00022692"/>
    </source>
</evidence>
<dbReference type="PRINTS" id="PR00758">
    <property type="entry name" value="ARSENICPUMP"/>
</dbReference>
<dbReference type="OrthoDB" id="9809303at2"/>
<keyword evidence="6 8" id="KW-1133">Transmembrane helix</keyword>
<dbReference type="AlphaFoldDB" id="F9UHJ2"/>
<protein>
    <submittedName>
        <fullName evidence="10">Citrate transporter</fullName>
    </submittedName>
</protein>
<dbReference type="InterPro" id="IPR000802">
    <property type="entry name" value="Arsenical_pump_ArsB"/>
</dbReference>
<dbReference type="Proteomes" id="UP000005459">
    <property type="component" value="Unassembled WGS sequence"/>
</dbReference>
<evidence type="ECO:0000259" key="9">
    <source>
        <dbReference type="Pfam" id="PF03600"/>
    </source>
</evidence>
<dbReference type="InterPro" id="IPR004680">
    <property type="entry name" value="Cit_transptr-like_dom"/>
</dbReference>
<dbReference type="EMBL" id="AFWV01000019">
    <property type="protein sequence ID" value="EGV16301.1"/>
    <property type="molecule type" value="Genomic_DNA"/>
</dbReference>
<dbReference type="Pfam" id="PF03600">
    <property type="entry name" value="CitMHS"/>
    <property type="match status" value="1"/>
</dbReference>
<dbReference type="eggNOG" id="COG1055">
    <property type="taxonomic scope" value="Bacteria"/>
</dbReference>
<keyword evidence="4" id="KW-1003">Cell membrane</keyword>
<evidence type="ECO:0000256" key="6">
    <source>
        <dbReference type="ARBA" id="ARBA00022989"/>
    </source>
</evidence>
<feature type="transmembrane region" description="Helical" evidence="8">
    <location>
        <begin position="57"/>
        <end position="78"/>
    </location>
</feature>
<feature type="transmembrane region" description="Helical" evidence="8">
    <location>
        <begin position="98"/>
        <end position="122"/>
    </location>
</feature>
<evidence type="ECO:0000256" key="3">
    <source>
        <dbReference type="ARBA" id="ARBA00022448"/>
    </source>
</evidence>
<evidence type="ECO:0000256" key="4">
    <source>
        <dbReference type="ARBA" id="ARBA00022475"/>
    </source>
</evidence>
<name>F9UHJ2_9GAMM</name>
<feature type="transmembrane region" description="Helical" evidence="8">
    <location>
        <begin position="351"/>
        <end position="371"/>
    </location>
</feature>
<feature type="transmembrane region" description="Helical" evidence="8">
    <location>
        <begin position="173"/>
        <end position="195"/>
    </location>
</feature>
<evidence type="ECO:0000313" key="10">
    <source>
        <dbReference type="EMBL" id="EGV16301.1"/>
    </source>
</evidence>
<dbReference type="RefSeq" id="WP_007195267.1">
    <property type="nucleotide sequence ID" value="NZ_AFWV01000019.1"/>
</dbReference>
<comment type="similarity">
    <text evidence="2">Belongs to the CitM (TC 2.A.11) transporter family.</text>
</comment>
<evidence type="ECO:0000313" key="11">
    <source>
        <dbReference type="Proteomes" id="UP000005459"/>
    </source>
</evidence>
<feature type="domain" description="Citrate transporter-like" evidence="9">
    <location>
        <begin position="23"/>
        <end position="344"/>
    </location>
</feature>
<feature type="transmembrane region" description="Helical" evidence="8">
    <location>
        <begin position="391"/>
        <end position="411"/>
    </location>
</feature>
<keyword evidence="3" id="KW-0813">Transport</keyword>
<proteinExistence type="inferred from homology"/>
<keyword evidence="7 8" id="KW-0472">Membrane</keyword>
<accession>F9UHJ2</accession>
<dbReference type="PANTHER" id="PTHR43302">
    <property type="entry name" value="TRANSPORTER ARSB-RELATED"/>
    <property type="match status" value="1"/>
</dbReference>
<gene>
    <name evidence="10" type="ORF">ThimaDRAFT_4395</name>
</gene>
<comment type="subcellular location">
    <subcellularLocation>
        <location evidence="1">Cell membrane</location>
        <topology evidence="1">Multi-pass membrane protein</topology>
    </subcellularLocation>
</comment>
<feature type="transmembrane region" description="Helical" evidence="8">
    <location>
        <begin position="278"/>
        <end position="297"/>
    </location>
</feature>
<keyword evidence="5 8" id="KW-0812">Transmembrane</keyword>
<evidence type="ECO:0000256" key="7">
    <source>
        <dbReference type="ARBA" id="ARBA00023136"/>
    </source>
</evidence>
<dbReference type="GO" id="GO:0005886">
    <property type="term" value="C:plasma membrane"/>
    <property type="evidence" value="ECO:0007669"/>
    <property type="project" value="UniProtKB-SubCell"/>
</dbReference>
<evidence type="ECO:0000256" key="1">
    <source>
        <dbReference type="ARBA" id="ARBA00004651"/>
    </source>
</evidence>
<reference evidence="10 11" key="1">
    <citation type="submission" date="2011-06" db="EMBL/GenBank/DDBJ databases">
        <title>The draft genome of Thiocapsa marina 5811.</title>
        <authorList>
            <consortium name="US DOE Joint Genome Institute (JGI-PGF)"/>
            <person name="Lucas S."/>
            <person name="Han J."/>
            <person name="Cheng J.-F."/>
            <person name="Goodwin L."/>
            <person name="Pitluck S."/>
            <person name="Peters L."/>
            <person name="Land M.L."/>
            <person name="Hauser L."/>
            <person name="Vogl K."/>
            <person name="Liu Z."/>
            <person name="Imhoff J."/>
            <person name="Thiel V."/>
            <person name="Frigaard N.-U."/>
            <person name="Bryant D."/>
            <person name="Woyke T.J."/>
        </authorList>
    </citation>
    <scope>NUCLEOTIDE SEQUENCE [LARGE SCALE GENOMIC DNA]</scope>
    <source>
        <strain evidence="10 11">5811</strain>
    </source>
</reference>
<sequence length="416" mass="44451">MSMVLIVFFVVYLGMMLGHLPWLKVDRASIALGGAIALLATAELTQSQALASIDFSTLGMLFGLMLISIQLELSGFYGSLSAAVTRIQASPPVLLASLTAVVGVMSAFLTNDVVAVAMTPVVLSISLQRRMNPVPFLLAIAFAANAGSVATLIGSPQNMLIGERLHLSFAGFMGYAAIPAVLSLVVVWLVLVVAYRGRWRLDRPDTAQRVDTAESTAETPRFDGWETLKGLLVLGFILYAFIFTDWNRGLVAASAGAFMLFNARFVSRTMLHRVDWDLLILFIGLFVVNGAIQDSGLPQQLVGDLKAAGFDLQHSGVLYALTAVLSDIVSNVPTVMLLLPYAGDPQAGPLIALASGLSSNLIIIGSLANIIVVDAANAKGFNISFWEFAKAGIPIALTTLLIAWVWVRYLMGMVTT</sequence>
<dbReference type="GO" id="GO:0015105">
    <property type="term" value="F:arsenite transmembrane transporter activity"/>
    <property type="evidence" value="ECO:0007669"/>
    <property type="project" value="InterPro"/>
</dbReference>
<evidence type="ECO:0000256" key="2">
    <source>
        <dbReference type="ARBA" id="ARBA00009843"/>
    </source>
</evidence>
<feature type="transmembrane region" description="Helical" evidence="8">
    <location>
        <begin position="227"/>
        <end position="243"/>
    </location>
</feature>
<feature type="transmembrane region" description="Helical" evidence="8">
    <location>
        <begin position="249"/>
        <end position="266"/>
    </location>
</feature>
<dbReference type="PANTHER" id="PTHR43302:SF5">
    <property type="entry name" value="TRANSPORTER ARSB-RELATED"/>
    <property type="match status" value="1"/>
</dbReference>
<feature type="transmembrane region" description="Helical" evidence="8">
    <location>
        <begin position="134"/>
        <end position="153"/>
    </location>
</feature>
<feature type="transmembrane region" description="Helical" evidence="8">
    <location>
        <begin position="317"/>
        <end position="339"/>
    </location>
</feature>
<keyword evidence="11" id="KW-1185">Reference proteome</keyword>